<feature type="compositionally biased region" description="Basic and acidic residues" evidence="1">
    <location>
        <begin position="209"/>
        <end position="222"/>
    </location>
</feature>
<proteinExistence type="predicted"/>
<evidence type="ECO:0000313" key="2">
    <source>
        <dbReference type="EMBL" id="KAF9495598.1"/>
    </source>
</evidence>
<name>A0A9P5ZYS6_PLEER</name>
<accession>A0A9P5ZYS6</accession>
<feature type="region of interest" description="Disordered" evidence="1">
    <location>
        <begin position="209"/>
        <end position="236"/>
    </location>
</feature>
<feature type="region of interest" description="Disordered" evidence="1">
    <location>
        <begin position="267"/>
        <end position="307"/>
    </location>
</feature>
<evidence type="ECO:0000256" key="1">
    <source>
        <dbReference type="SAM" id="MobiDB-lite"/>
    </source>
</evidence>
<dbReference type="Proteomes" id="UP000807025">
    <property type="component" value="Unassembled WGS sequence"/>
</dbReference>
<comment type="caution">
    <text evidence="2">The sequence shown here is derived from an EMBL/GenBank/DDBJ whole genome shotgun (WGS) entry which is preliminary data.</text>
</comment>
<reference evidence="2" key="1">
    <citation type="submission" date="2020-11" db="EMBL/GenBank/DDBJ databases">
        <authorList>
            <consortium name="DOE Joint Genome Institute"/>
            <person name="Ahrendt S."/>
            <person name="Riley R."/>
            <person name="Andreopoulos W."/>
            <person name="Labutti K."/>
            <person name="Pangilinan J."/>
            <person name="Ruiz-Duenas F.J."/>
            <person name="Barrasa J.M."/>
            <person name="Sanchez-Garcia M."/>
            <person name="Camarero S."/>
            <person name="Miyauchi S."/>
            <person name="Serrano A."/>
            <person name="Linde D."/>
            <person name="Babiker R."/>
            <person name="Drula E."/>
            <person name="Ayuso-Fernandez I."/>
            <person name="Pacheco R."/>
            <person name="Padilla G."/>
            <person name="Ferreira P."/>
            <person name="Barriuso J."/>
            <person name="Kellner H."/>
            <person name="Castanera R."/>
            <person name="Alfaro M."/>
            <person name="Ramirez L."/>
            <person name="Pisabarro A.G."/>
            <person name="Kuo A."/>
            <person name="Tritt A."/>
            <person name="Lipzen A."/>
            <person name="He G."/>
            <person name="Yan M."/>
            <person name="Ng V."/>
            <person name="Cullen D."/>
            <person name="Martin F."/>
            <person name="Rosso M.-N."/>
            <person name="Henrissat B."/>
            <person name="Hibbett D."/>
            <person name="Martinez A.T."/>
            <person name="Grigoriev I.V."/>
        </authorList>
    </citation>
    <scope>NUCLEOTIDE SEQUENCE</scope>
    <source>
        <strain evidence="2">ATCC 90797</strain>
    </source>
</reference>
<dbReference type="OrthoDB" id="3269297at2759"/>
<keyword evidence="3" id="KW-1185">Reference proteome</keyword>
<feature type="compositionally biased region" description="Acidic residues" evidence="1">
    <location>
        <begin position="292"/>
        <end position="307"/>
    </location>
</feature>
<sequence length="307" mass="34891">MTSTRGGFAIPQISPVREVIKWLDQYPEEGSRDPPTAASPSLFPRPYEDPYTPQRRQPRLLPEARGAPILSLYRSLGETSSGAFLALETPATHQQLSCVINSPTIEHLPPLELPDWSLLNAPMPNPTSPERLVTRIIDLNDSLKLAKKQTDLQKDIVKGQTAQLILQAMSLRKMNHSLNIKKSKKQSDRTILFQGGRGRHMTSDETIQLKRKLEEDKKEKESKKKRRKEDRDRVRNEKADIGARWKVMLAAHKVEVGNWEVECEACKGAGLPKRQWPKKPKRPLKPKPTDDAAVESEDDEDEMDEDE</sequence>
<feature type="region of interest" description="Disordered" evidence="1">
    <location>
        <begin position="24"/>
        <end position="62"/>
    </location>
</feature>
<dbReference type="EMBL" id="MU154560">
    <property type="protein sequence ID" value="KAF9495598.1"/>
    <property type="molecule type" value="Genomic_DNA"/>
</dbReference>
<evidence type="ECO:0000313" key="3">
    <source>
        <dbReference type="Proteomes" id="UP000807025"/>
    </source>
</evidence>
<dbReference type="AlphaFoldDB" id="A0A9P5ZYS6"/>
<gene>
    <name evidence="2" type="ORF">BDN71DRAFT_1391121</name>
</gene>
<protein>
    <submittedName>
        <fullName evidence="2">Uncharacterized protein</fullName>
    </submittedName>
</protein>
<feature type="compositionally biased region" description="Basic residues" evidence="1">
    <location>
        <begin position="275"/>
        <end position="285"/>
    </location>
</feature>
<organism evidence="2 3">
    <name type="scientific">Pleurotus eryngii</name>
    <name type="common">Boletus of the steppes</name>
    <dbReference type="NCBI Taxonomy" id="5323"/>
    <lineage>
        <taxon>Eukaryota</taxon>
        <taxon>Fungi</taxon>
        <taxon>Dikarya</taxon>
        <taxon>Basidiomycota</taxon>
        <taxon>Agaricomycotina</taxon>
        <taxon>Agaricomycetes</taxon>
        <taxon>Agaricomycetidae</taxon>
        <taxon>Agaricales</taxon>
        <taxon>Pleurotineae</taxon>
        <taxon>Pleurotaceae</taxon>
        <taxon>Pleurotus</taxon>
    </lineage>
</organism>